<dbReference type="InterPro" id="IPR008910">
    <property type="entry name" value="MSC_TM_helix"/>
</dbReference>
<dbReference type="EMBL" id="MGAI01000035">
    <property type="protein sequence ID" value="OGK43922.1"/>
    <property type="molecule type" value="Genomic_DNA"/>
</dbReference>
<name>A0A1F7IKN2_9BACT</name>
<feature type="transmembrane region" description="Helical" evidence="1">
    <location>
        <begin position="23"/>
        <end position="44"/>
    </location>
</feature>
<dbReference type="Gene3D" id="1.10.287.1260">
    <property type="match status" value="1"/>
</dbReference>
<evidence type="ECO:0000313" key="2">
    <source>
        <dbReference type="EMBL" id="OGK43922.1"/>
    </source>
</evidence>
<feature type="transmembrane region" description="Helical" evidence="1">
    <location>
        <begin position="107"/>
        <end position="132"/>
    </location>
</feature>
<sequence>MIEIVNEVLFKFWDRFTSFLPEFFGGLFILIIGIILAGLLRRLLSTIFSFARLGEILQKTNLLSKQEVKIWEEVLAEILRWTVVILFLIPTLEIWNLSKASTVINQFLLYLPNVIIAVIIAFVGIISANLGYDLVKHSVKTVGATSANTLSTFAKWIIIFFTILIILNQLGVAQDLVRILFTGIVIMISLAGGLAFGLGGKDIAKGILEELKNKFK</sequence>
<feature type="transmembrane region" description="Helical" evidence="1">
    <location>
        <begin position="179"/>
        <end position="198"/>
    </location>
</feature>
<feature type="transmembrane region" description="Helical" evidence="1">
    <location>
        <begin position="78"/>
        <end position="95"/>
    </location>
</feature>
<dbReference type="Pfam" id="PF05552">
    <property type="entry name" value="MS_channel_1st_1"/>
    <property type="match status" value="2"/>
</dbReference>
<evidence type="ECO:0000313" key="3">
    <source>
        <dbReference type="Proteomes" id="UP000178040"/>
    </source>
</evidence>
<protein>
    <recommendedName>
        <fullName evidence="4">Small-conductance mechanosensitive ion channel</fullName>
    </recommendedName>
</protein>
<dbReference type="PANTHER" id="PTHR30221">
    <property type="entry name" value="SMALL-CONDUCTANCE MECHANOSENSITIVE CHANNEL"/>
    <property type="match status" value="1"/>
</dbReference>
<dbReference type="GO" id="GO:0008381">
    <property type="term" value="F:mechanosensitive monoatomic ion channel activity"/>
    <property type="evidence" value="ECO:0007669"/>
    <property type="project" value="InterPro"/>
</dbReference>
<accession>A0A1F7IKN2</accession>
<keyword evidence="1" id="KW-0812">Transmembrane</keyword>
<dbReference type="AlphaFoldDB" id="A0A1F7IKN2"/>
<keyword evidence="1" id="KW-1133">Transmembrane helix</keyword>
<evidence type="ECO:0000256" key="1">
    <source>
        <dbReference type="SAM" id="Phobius"/>
    </source>
</evidence>
<organism evidence="2 3">
    <name type="scientific">Candidatus Roizmanbacteria bacterium RIFCSPLOWO2_01_FULL_37_16</name>
    <dbReference type="NCBI Taxonomy" id="1802058"/>
    <lineage>
        <taxon>Bacteria</taxon>
        <taxon>Candidatus Roizmaniibacteriota</taxon>
    </lineage>
</organism>
<comment type="caution">
    <text evidence="2">The sequence shown here is derived from an EMBL/GenBank/DDBJ whole genome shotgun (WGS) entry which is preliminary data.</text>
</comment>
<reference evidence="2 3" key="1">
    <citation type="journal article" date="2016" name="Nat. Commun.">
        <title>Thousands of microbial genomes shed light on interconnected biogeochemical processes in an aquifer system.</title>
        <authorList>
            <person name="Anantharaman K."/>
            <person name="Brown C.T."/>
            <person name="Hug L.A."/>
            <person name="Sharon I."/>
            <person name="Castelle C.J."/>
            <person name="Probst A.J."/>
            <person name="Thomas B.C."/>
            <person name="Singh A."/>
            <person name="Wilkins M.J."/>
            <person name="Karaoz U."/>
            <person name="Brodie E.L."/>
            <person name="Williams K.H."/>
            <person name="Hubbard S.S."/>
            <person name="Banfield J.F."/>
        </authorList>
    </citation>
    <scope>NUCLEOTIDE SEQUENCE [LARGE SCALE GENOMIC DNA]</scope>
</reference>
<evidence type="ECO:0008006" key="4">
    <source>
        <dbReference type="Google" id="ProtNLM"/>
    </source>
</evidence>
<keyword evidence="1" id="KW-0472">Membrane</keyword>
<gene>
    <name evidence="2" type="ORF">A3B40_03885</name>
</gene>
<dbReference type="PANTHER" id="PTHR30221:SF1">
    <property type="entry name" value="SMALL-CONDUCTANCE MECHANOSENSITIVE CHANNEL"/>
    <property type="match status" value="1"/>
</dbReference>
<proteinExistence type="predicted"/>
<dbReference type="InterPro" id="IPR045275">
    <property type="entry name" value="MscS_archaea/bacteria_type"/>
</dbReference>
<dbReference type="Proteomes" id="UP000178040">
    <property type="component" value="Unassembled WGS sequence"/>
</dbReference>
<feature type="transmembrane region" description="Helical" evidence="1">
    <location>
        <begin position="153"/>
        <end position="173"/>
    </location>
</feature>